<dbReference type="GO" id="GO:0003924">
    <property type="term" value="F:GTPase activity"/>
    <property type="evidence" value="ECO:0007669"/>
    <property type="project" value="InterPro"/>
</dbReference>
<name>A0A2G6PHD5_9GAMM</name>
<gene>
    <name evidence="3" type="ORF">CSA09_01685</name>
</gene>
<organism evidence="3 4">
    <name type="scientific">Candidatus Contendibacter odensensis</name>
    <dbReference type="NCBI Taxonomy" id="1400860"/>
    <lineage>
        <taxon>Bacteria</taxon>
        <taxon>Pseudomonadati</taxon>
        <taxon>Pseudomonadota</taxon>
        <taxon>Gammaproteobacteria</taxon>
        <taxon>Candidatus Competibacteraceae</taxon>
        <taxon>Candidatus Contendibacter</taxon>
    </lineage>
</organism>
<dbReference type="EMBL" id="PDTV01000004">
    <property type="protein sequence ID" value="PIE83579.1"/>
    <property type="molecule type" value="Genomic_DNA"/>
</dbReference>
<evidence type="ECO:0000256" key="2">
    <source>
        <dbReference type="SAM" id="MobiDB-lite"/>
    </source>
</evidence>
<comment type="caution">
    <text evidence="3">The sequence shown here is derived from an EMBL/GenBank/DDBJ whole genome shotgun (WGS) entry which is preliminary data.</text>
</comment>
<feature type="region of interest" description="Disordered" evidence="2">
    <location>
        <begin position="29"/>
        <end position="49"/>
    </location>
</feature>
<protein>
    <submittedName>
        <fullName evidence="3">Methylmalonyl Co-A mutase-associated GTPase MeaB</fullName>
    </submittedName>
</protein>
<comment type="similarity">
    <text evidence="1">Belongs to the SIMIBI class G3E GTPase family. ArgK/MeaB subfamily.</text>
</comment>
<dbReference type="Gene3D" id="1.10.287.130">
    <property type="match status" value="1"/>
</dbReference>
<evidence type="ECO:0000313" key="3">
    <source>
        <dbReference type="EMBL" id="PIE83579.1"/>
    </source>
</evidence>
<dbReference type="Gene3D" id="1.20.5.170">
    <property type="match status" value="1"/>
</dbReference>
<evidence type="ECO:0000256" key="1">
    <source>
        <dbReference type="ARBA" id="ARBA00009625"/>
    </source>
</evidence>
<evidence type="ECO:0000313" key="4">
    <source>
        <dbReference type="Proteomes" id="UP000229278"/>
    </source>
</evidence>
<dbReference type="AlphaFoldDB" id="A0A2G6PHD5"/>
<dbReference type="Gene3D" id="3.40.50.300">
    <property type="entry name" value="P-loop containing nucleotide triphosphate hydrolases"/>
    <property type="match status" value="1"/>
</dbReference>
<dbReference type="CDD" id="cd03114">
    <property type="entry name" value="MMAA-like"/>
    <property type="match status" value="1"/>
</dbReference>
<accession>A0A2G6PHD5</accession>
<proteinExistence type="inferred from homology"/>
<dbReference type="InterPro" id="IPR027417">
    <property type="entry name" value="P-loop_NTPase"/>
</dbReference>
<reference evidence="3 4" key="1">
    <citation type="submission" date="2017-10" db="EMBL/GenBank/DDBJ databases">
        <title>Novel microbial diversity and functional potential in the marine mammal oral microbiome.</title>
        <authorList>
            <person name="Dudek N.K."/>
            <person name="Sun C.L."/>
            <person name="Burstein D."/>
            <person name="Kantor R.S."/>
            <person name="Aliaga Goltsman D.S."/>
            <person name="Bik E.M."/>
            <person name="Thomas B.C."/>
            <person name="Banfield J.F."/>
            <person name="Relman D.A."/>
        </authorList>
    </citation>
    <scope>NUCLEOTIDE SEQUENCE [LARGE SCALE GENOMIC DNA]</scope>
    <source>
        <strain evidence="3">DOLJORAL78_50_517</strain>
    </source>
</reference>
<dbReference type="NCBIfam" id="TIGR00750">
    <property type="entry name" value="lao"/>
    <property type="match status" value="1"/>
</dbReference>
<dbReference type="Proteomes" id="UP000229278">
    <property type="component" value="Unassembled WGS sequence"/>
</dbReference>
<dbReference type="PANTHER" id="PTHR23408:SF3">
    <property type="entry name" value="METHYLMALONIC ACIDURIA TYPE A PROTEIN, MITOCHONDRIAL"/>
    <property type="match status" value="1"/>
</dbReference>
<dbReference type="GO" id="GO:0005737">
    <property type="term" value="C:cytoplasm"/>
    <property type="evidence" value="ECO:0007669"/>
    <property type="project" value="TreeGrafter"/>
</dbReference>
<dbReference type="GO" id="GO:0005525">
    <property type="term" value="F:GTP binding"/>
    <property type="evidence" value="ECO:0007669"/>
    <property type="project" value="InterPro"/>
</dbReference>
<dbReference type="NCBIfam" id="NF006958">
    <property type="entry name" value="PRK09435.1"/>
    <property type="match status" value="1"/>
</dbReference>
<sequence length="376" mass="40709">MTEKKQRPDWVPSNANAEFTTSVMGGVDGGHDGIPGQKSIGTNPSHQPRRRRLTVDEYVAGIHAGDRNILAQAITLIESNAQSHFDTAQEVLRQIIPDIGQSIRIGITGVPGAGKSTFIEALGLHLCEQGHKVAVLAVDPSSTVTRGSILGDKTRMELLSRDVRAFIRPSPSSGTLGGVTRKSRETMLLCEAAGFDVILVETVGVGQSETTVRSMVDFFLLLMIAGAGDELQGIKKGIMELADALLVNKADGDNKIRANAARADYNRALHYLAPATEGWQTRAYSCSSLNKEGIDTIWSVITTFREQVTASGILHHRRQQQTLDWVYSMVEEHLKTSFFNHAGVGNIRAGVEAAVVEGHLPPTVAAKKLIQKYEGH</sequence>
<dbReference type="SUPFAM" id="SSF52540">
    <property type="entry name" value="P-loop containing nucleoside triphosphate hydrolases"/>
    <property type="match status" value="1"/>
</dbReference>
<dbReference type="InterPro" id="IPR005129">
    <property type="entry name" value="GTPase_ArgK"/>
</dbReference>
<dbReference type="Pfam" id="PF03308">
    <property type="entry name" value="MeaB"/>
    <property type="match status" value="1"/>
</dbReference>
<dbReference type="PANTHER" id="PTHR23408">
    <property type="entry name" value="METHYLMALONYL-COA MUTASE"/>
    <property type="match status" value="1"/>
</dbReference>